<sequence length="249" mass="27935">MPSSLHPCLVYSHPNPGHPAAPDKLQSSSWRHSTTNSAPLAYWGVTPELSPAVIHEQPPKPPHKELGSQPNRMPYRGDGRLDVVTLNEDDEDVGVRRIHEKVPPLVEGPAGLVERELGHRVSQLNRRRIIEIIVGEAYKQPEFTVTRRYRDFLWLYNQLITNNPGVVVPPPPEKQAIGMFDNNFVVEESGLGEDVESAAHPILQHDADLKLFLESEAFNVDVRRKGYTCGFSMSESCTSMPLMFNSRLS</sequence>
<dbReference type="Pfam" id="PF00787">
    <property type="entry name" value="PX"/>
    <property type="match status" value="1"/>
</dbReference>
<dbReference type="OrthoDB" id="271164at2759"/>
<dbReference type="SUPFAM" id="SSF64268">
    <property type="entry name" value="PX domain"/>
    <property type="match status" value="1"/>
</dbReference>
<reference evidence="3 4" key="1">
    <citation type="journal article" date="2018" name="Nat. Ecol. Evol.">
        <title>Pezizomycetes genomes reveal the molecular basis of ectomycorrhizal truffle lifestyle.</title>
        <authorList>
            <person name="Murat C."/>
            <person name="Payen T."/>
            <person name="Noel B."/>
            <person name="Kuo A."/>
            <person name="Morin E."/>
            <person name="Chen J."/>
            <person name="Kohler A."/>
            <person name="Krizsan K."/>
            <person name="Balestrini R."/>
            <person name="Da Silva C."/>
            <person name="Montanini B."/>
            <person name="Hainaut M."/>
            <person name="Levati E."/>
            <person name="Barry K.W."/>
            <person name="Belfiori B."/>
            <person name="Cichocki N."/>
            <person name="Clum A."/>
            <person name="Dockter R.B."/>
            <person name="Fauchery L."/>
            <person name="Guy J."/>
            <person name="Iotti M."/>
            <person name="Le Tacon F."/>
            <person name="Lindquist E.A."/>
            <person name="Lipzen A."/>
            <person name="Malagnac F."/>
            <person name="Mello A."/>
            <person name="Molinier V."/>
            <person name="Miyauchi S."/>
            <person name="Poulain J."/>
            <person name="Riccioni C."/>
            <person name="Rubini A."/>
            <person name="Sitrit Y."/>
            <person name="Splivallo R."/>
            <person name="Traeger S."/>
            <person name="Wang M."/>
            <person name="Zifcakova L."/>
            <person name="Wipf D."/>
            <person name="Zambonelli A."/>
            <person name="Paolocci F."/>
            <person name="Nowrousian M."/>
            <person name="Ottonello S."/>
            <person name="Baldrian P."/>
            <person name="Spatafora J.W."/>
            <person name="Henrissat B."/>
            <person name="Nagy L.G."/>
            <person name="Aury J.M."/>
            <person name="Wincker P."/>
            <person name="Grigoriev I.V."/>
            <person name="Bonfante P."/>
            <person name="Martin F.M."/>
        </authorList>
    </citation>
    <scope>NUCLEOTIDE SEQUENCE [LARGE SCALE GENOMIC DNA]</scope>
    <source>
        <strain evidence="3 4">ATCC MYA-4762</strain>
    </source>
</reference>
<dbReference type="InterPro" id="IPR036871">
    <property type="entry name" value="PX_dom_sf"/>
</dbReference>
<gene>
    <name evidence="3" type="ORF">L211DRAFT_865842</name>
</gene>
<feature type="domain" description="PX" evidence="2">
    <location>
        <begin position="108"/>
        <end position="249"/>
    </location>
</feature>
<dbReference type="AlphaFoldDB" id="A0A3N4LXX0"/>
<dbReference type="InterPro" id="IPR001683">
    <property type="entry name" value="PX_dom"/>
</dbReference>
<dbReference type="Gene3D" id="3.30.1520.10">
    <property type="entry name" value="Phox-like domain"/>
    <property type="match status" value="1"/>
</dbReference>
<evidence type="ECO:0000313" key="3">
    <source>
        <dbReference type="EMBL" id="RPB27733.1"/>
    </source>
</evidence>
<keyword evidence="4" id="KW-1185">Reference proteome</keyword>
<evidence type="ECO:0000313" key="4">
    <source>
        <dbReference type="Proteomes" id="UP000267821"/>
    </source>
</evidence>
<dbReference type="STRING" id="1051890.A0A3N4LXX0"/>
<dbReference type="SMART" id="SM00312">
    <property type="entry name" value="PX"/>
    <property type="match status" value="1"/>
</dbReference>
<dbReference type="Proteomes" id="UP000267821">
    <property type="component" value="Unassembled WGS sequence"/>
</dbReference>
<dbReference type="GO" id="GO:0035091">
    <property type="term" value="F:phosphatidylinositol binding"/>
    <property type="evidence" value="ECO:0007669"/>
    <property type="project" value="InterPro"/>
</dbReference>
<feature type="region of interest" description="Disordered" evidence="1">
    <location>
        <begin position="52"/>
        <end position="76"/>
    </location>
</feature>
<dbReference type="PANTHER" id="PTHR10555:SF170">
    <property type="entry name" value="FI18122P1"/>
    <property type="match status" value="1"/>
</dbReference>
<dbReference type="PANTHER" id="PTHR10555">
    <property type="entry name" value="SORTING NEXIN"/>
    <property type="match status" value="1"/>
</dbReference>
<proteinExistence type="predicted"/>
<evidence type="ECO:0000256" key="1">
    <source>
        <dbReference type="SAM" id="MobiDB-lite"/>
    </source>
</evidence>
<accession>A0A3N4LXX0</accession>
<dbReference type="InParanoid" id="A0A3N4LXX0"/>
<name>A0A3N4LXX0_9PEZI</name>
<dbReference type="GO" id="GO:0005829">
    <property type="term" value="C:cytosol"/>
    <property type="evidence" value="ECO:0007669"/>
    <property type="project" value="GOC"/>
</dbReference>
<feature type="region of interest" description="Disordered" evidence="1">
    <location>
        <begin position="13"/>
        <end position="33"/>
    </location>
</feature>
<dbReference type="GO" id="GO:0045053">
    <property type="term" value="P:protein retention in Golgi apparatus"/>
    <property type="evidence" value="ECO:0007669"/>
    <property type="project" value="TreeGrafter"/>
</dbReference>
<dbReference type="GO" id="GO:0042147">
    <property type="term" value="P:retrograde transport, endosome to Golgi"/>
    <property type="evidence" value="ECO:0007669"/>
    <property type="project" value="TreeGrafter"/>
</dbReference>
<evidence type="ECO:0000259" key="2">
    <source>
        <dbReference type="PROSITE" id="PS50195"/>
    </source>
</evidence>
<dbReference type="EMBL" id="ML121531">
    <property type="protein sequence ID" value="RPB27733.1"/>
    <property type="molecule type" value="Genomic_DNA"/>
</dbReference>
<dbReference type="PROSITE" id="PS50195">
    <property type="entry name" value="PX"/>
    <property type="match status" value="1"/>
</dbReference>
<dbReference type="GO" id="GO:0005768">
    <property type="term" value="C:endosome"/>
    <property type="evidence" value="ECO:0007669"/>
    <property type="project" value="TreeGrafter"/>
</dbReference>
<organism evidence="3 4">
    <name type="scientific">Terfezia boudieri ATCC MYA-4762</name>
    <dbReference type="NCBI Taxonomy" id="1051890"/>
    <lineage>
        <taxon>Eukaryota</taxon>
        <taxon>Fungi</taxon>
        <taxon>Dikarya</taxon>
        <taxon>Ascomycota</taxon>
        <taxon>Pezizomycotina</taxon>
        <taxon>Pezizomycetes</taxon>
        <taxon>Pezizales</taxon>
        <taxon>Pezizaceae</taxon>
        <taxon>Terfezia</taxon>
    </lineage>
</organism>
<protein>
    <recommendedName>
        <fullName evidence="2">PX domain-containing protein</fullName>
    </recommendedName>
</protein>